<reference evidence="1" key="1">
    <citation type="submission" date="2023-08" db="EMBL/GenBank/DDBJ databases">
        <authorList>
            <person name="Audoor S."/>
            <person name="Bilcke G."/>
        </authorList>
    </citation>
    <scope>NUCLEOTIDE SEQUENCE</scope>
</reference>
<comment type="caution">
    <text evidence="1">The sequence shown here is derived from an EMBL/GenBank/DDBJ whole genome shotgun (WGS) entry which is preliminary data.</text>
</comment>
<protein>
    <submittedName>
        <fullName evidence="1">Uncharacterized protein</fullName>
    </submittedName>
</protein>
<gene>
    <name evidence="1" type="ORF">CYCCA115_LOCUS5034</name>
</gene>
<name>A0AAD2FF28_9STRA</name>
<evidence type="ECO:0000313" key="2">
    <source>
        <dbReference type="Proteomes" id="UP001295423"/>
    </source>
</evidence>
<organism evidence="1 2">
    <name type="scientific">Cylindrotheca closterium</name>
    <dbReference type="NCBI Taxonomy" id="2856"/>
    <lineage>
        <taxon>Eukaryota</taxon>
        <taxon>Sar</taxon>
        <taxon>Stramenopiles</taxon>
        <taxon>Ochrophyta</taxon>
        <taxon>Bacillariophyta</taxon>
        <taxon>Bacillariophyceae</taxon>
        <taxon>Bacillariophycidae</taxon>
        <taxon>Bacillariales</taxon>
        <taxon>Bacillariaceae</taxon>
        <taxon>Cylindrotheca</taxon>
    </lineage>
</organism>
<dbReference type="Proteomes" id="UP001295423">
    <property type="component" value="Unassembled WGS sequence"/>
</dbReference>
<sequence>MTIQPIIIQNNVTVTYLQRRDFERAIASSALALRYHADFQTVQHGLFLSASSSSGSSCAPDCLDQSMLLSKQYGNSVNDSSSTCTTPPLFVYSHGIILPPNTLATDNNSMTMVSAILTFNSALAYQLYALQHCKCKSSHTFLLLQSKRLYELAFGVHSGAHHNLLFEFAVVNNIAVIDRCIGNEAMSTQTFENLMSVLMLMVDQGCDSRLRQLQGFLRNVVPPYNLMKIAAAA</sequence>
<proteinExistence type="predicted"/>
<accession>A0AAD2FF28</accession>
<dbReference type="AlphaFoldDB" id="A0AAD2FF28"/>
<dbReference type="EMBL" id="CAKOGP040000546">
    <property type="protein sequence ID" value="CAJ1936093.1"/>
    <property type="molecule type" value="Genomic_DNA"/>
</dbReference>
<evidence type="ECO:0000313" key="1">
    <source>
        <dbReference type="EMBL" id="CAJ1936093.1"/>
    </source>
</evidence>
<keyword evidence="2" id="KW-1185">Reference proteome</keyword>